<dbReference type="Proteomes" id="UP000515150">
    <property type="component" value="Unplaced"/>
</dbReference>
<feature type="compositionally biased region" description="Basic residues" evidence="3">
    <location>
        <begin position="186"/>
        <end position="200"/>
    </location>
</feature>
<dbReference type="GO" id="GO:0005159">
    <property type="term" value="F:insulin-like growth factor receptor binding"/>
    <property type="evidence" value="ECO:0007669"/>
    <property type="project" value="TreeGrafter"/>
</dbReference>
<dbReference type="RefSeq" id="XP_040925675.2">
    <property type="nucleotide sequence ID" value="XM_041069741.2"/>
</dbReference>
<feature type="region of interest" description="Disordered" evidence="3">
    <location>
        <begin position="177"/>
        <end position="208"/>
    </location>
</feature>
<comment type="similarity">
    <text evidence="1">Belongs to the insulin family.</text>
</comment>
<dbReference type="Gene3D" id="1.10.100.10">
    <property type="entry name" value="Insulin-like"/>
    <property type="match status" value="1"/>
</dbReference>
<evidence type="ECO:0000256" key="1">
    <source>
        <dbReference type="ARBA" id="ARBA00009034"/>
    </source>
</evidence>
<keyword evidence="2" id="KW-1015">Disulfide bond</keyword>
<dbReference type="GO" id="GO:0008283">
    <property type="term" value="P:cell population proliferation"/>
    <property type="evidence" value="ECO:0007669"/>
    <property type="project" value="TreeGrafter"/>
</dbReference>
<gene>
    <name evidence="6" type="primary">LOC114850808</name>
</gene>
<evidence type="ECO:0000313" key="6">
    <source>
        <dbReference type="RefSeq" id="XP_040925675.2"/>
    </source>
</evidence>
<dbReference type="GO" id="GO:0005179">
    <property type="term" value="F:hormone activity"/>
    <property type="evidence" value="ECO:0007669"/>
    <property type="project" value="InterPro"/>
</dbReference>
<dbReference type="OrthoDB" id="10019596at2759"/>
<sequence length="208" mass="23320">MVDRIKREVSCVMPRIDVARIKMMTPQFNEKEFGLLVLPSKDNDIEFCAPLQALCARVCVFYYTVLLASWPLSADAARLRCGSDLLSDLIFVCGDRGIYLGRGKWSGYGARPRGEGIVDQCCRPAGCELHHLEMYCAKPKSRQQTTALPTTTAAATQTDEDLQFQAVFYRRLLEHMGPPDSAKREASRKKAQPPHPRKPHAGALEHRT</sequence>
<dbReference type="KEGG" id="bspl:114850808"/>
<dbReference type="SMART" id="SM00078">
    <property type="entry name" value="IlGF"/>
    <property type="match status" value="1"/>
</dbReference>
<evidence type="ECO:0000259" key="4">
    <source>
        <dbReference type="SMART" id="SM00078"/>
    </source>
</evidence>
<dbReference type="SUPFAM" id="SSF56994">
    <property type="entry name" value="Insulin-like"/>
    <property type="match status" value="1"/>
</dbReference>
<name>A0A8M1HB53_BETSP</name>
<evidence type="ECO:0000256" key="3">
    <source>
        <dbReference type="SAM" id="MobiDB-lite"/>
    </source>
</evidence>
<organism evidence="5 6">
    <name type="scientific">Betta splendens</name>
    <name type="common">Siamese fighting fish</name>
    <dbReference type="NCBI Taxonomy" id="158456"/>
    <lineage>
        <taxon>Eukaryota</taxon>
        <taxon>Metazoa</taxon>
        <taxon>Chordata</taxon>
        <taxon>Craniata</taxon>
        <taxon>Vertebrata</taxon>
        <taxon>Euteleostomi</taxon>
        <taxon>Actinopterygii</taxon>
        <taxon>Neopterygii</taxon>
        <taxon>Teleostei</taxon>
        <taxon>Neoteleostei</taxon>
        <taxon>Acanthomorphata</taxon>
        <taxon>Anabantaria</taxon>
        <taxon>Anabantiformes</taxon>
        <taxon>Anabantoidei</taxon>
        <taxon>Osphronemidae</taxon>
        <taxon>Betta</taxon>
    </lineage>
</organism>
<protein>
    <submittedName>
        <fullName evidence="6">Insulin-like growth factor I</fullName>
    </submittedName>
</protein>
<dbReference type="AlphaFoldDB" id="A0A8M1HB53"/>
<dbReference type="GO" id="GO:0005615">
    <property type="term" value="C:extracellular space"/>
    <property type="evidence" value="ECO:0007669"/>
    <property type="project" value="TreeGrafter"/>
</dbReference>
<evidence type="ECO:0000256" key="2">
    <source>
        <dbReference type="ARBA" id="ARBA00023157"/>
    </source>
</evidence>
<dbReference type="GO" id="GO:0043066">
    <property type="term" value="P:negative regulation of apoptotic process"/>
    <property type="evidence" value="ECO:0007669"/>
    <property type="project" value="TreeGrafter"/>
</dbReference>
<dbReference type="InterPro" id="IPR036438">
    <property type="entry name" value="Insulin-like_sf"/>
</dbReference>
<dbReference type="PANTHER" id="PTHR46845:SF1">
    <property type="entry name" value="INSULIN-LIKE GROWTH FACTOR I"/>
    <property type="match status" value="1"/>
</dbReference>
<proteinExistence type="inferred from homology"/>
<dbReference type="GO" id="GO:0051897">
    <property type="term" value="P:positive regulation of phosphatidylinositol 3-kinase/protein kinase B signal transduction"/>
    <property type="evidence" value="ECO:0007669"/>
    <property type="project" value="TreeGrafter"/>
</dbReference>
<dbReference type="GeneID" id="114850808"/>
<keyword evidence="5" id="KW-1185">Reference proteome</keyword>
<dbReference type="GO" id="GO:0008284">
    <property type="term" value="P:positive regulation of cell population proliferation"/>
    <property type="evidence" value="ECO:0007669"/>
    <property type="project" value="TreeGrafter"/>
</dbReference>
<accession>A0A8M1HB53</accession>
<feature type="domain" description="Insulin-like" evidence="4">
    <location>
        <begin position="78"/>
        <end position="136"/>
    </location>
</feature>
<dbReference type="InterPro" id="IPR016179">
    <property type="entry name" value="Insulin-like"/>
</dbReference>
<dbReference type="GO" id="GO:0048009">
    <property type="term" value="P:insulin-like growth factor receptor signaling pathway"/>
    <property type="evidence" value="ECO:0007669"/>
    <property type="project" value="TreeGrafter"/>
</dbReference>
<reference evidence="6" key="1">
    <citation type="submission" date="2025-08" db="UniProtKB">
        <authorList>
            <consortium name="RefSeq"/>
        </authorList>
    </citation>
    <scope>IDENTIFICATION</scope>
</reference>
<dbReference type="PANTHER" id="PTHR46845">
    <property type="entry name" value="INSULIN-LIKE GROWTH FACTOR I"/>
    <property type="match status" value="1"/>
</dbReference>
<evidence type="ECO:0000313" key="5">
    <source>
        <dbReference type="Proteomes" id="UP000515150"/>
    </source>
</evidence>